<keyword evidence="2" id="KW-0732">Signal</keyword>
<dbReference type="Pfam" id="PF00008">
    <property type="entry name" value="EGF"/>
    <property type="match status" value="1"/>
</dbReference>
<dbReference type="CDD" id="cd00054">
    <property type="entry name" value="EGF_CA"/>
    <property type="match status" value="1"/>
</dbReference>
<evidence type="ECO:0000256" key="5">
    <source>
        <dbReference type="ARBA" id="ARBA00023180"/>
    </source>
</evidence>
<evidence type="ECO:0000256" key="3">
    <source>
        <dbReference type="ARBA" id="ARBA00022737"/>
    </source>
</evidence>
<name>A0A0B6YY13_9EUPU</name>
<feature type="non-terminal residue" evidence="8">
    <location>
        <position position="94"/>
    </location>
</feature>
<dbReference type="EMBL" id="HACG01014122">
    <property type="protein sequence ID" value="CEK60987.1"/>
    <property type="molecule type" value="Transcribed_RNA"/>
</dbReference>
<keyword evidence="5" id="KW-0325">Glycoprotein</keyword>
<dbReference type="GO" id="GO:0005886">
    <property type="term" value="C:plasma membrane"/>
    <property type="evidence" value="ECO:0007669"/>
    <property type="project" value="TreeGrafter"/>
</dbReference>
<feature type="non-terminal residue" evidence="8">
    <location>
        <position position="1"/>
    </location>
</feature>
<dbReference type="FunFam" id="2.10.25.10:FF:000123">
    <property type="entry name" value="Crumbs homolog 1 (Drosophila)"/>
    <property type="match status" value="1"/>
</dbReference>
<keyword evidence="4 6" id="KW-1015">Disulfide bond</keyword>
<feature type="disulfide bond" evidence="6">
    <location>
        <begin position="82"/>
        <end position="91"/>
    </location>
</feature>
<dbReference type="InterPro" id="IPR001881">
    <property type="entry name" value="EGF-like_Ca-bd_dom"/>
</dbReference>
<dbReference type="GO" id="GO:0005509">
    <property type="term" value="F:calcium ion binding"/>
    <property type="evidence" value="ECO:0007669"/>
    <property type="project" value="InterPro"/>
</dbReference>
<dbReference type="Pfam" id="PF07645">
    <property type="entry name" value="EGF_CA"/>
    <property type="match status" value="1"/>
</dbReference>
<dbReference type="PROSITE" id="PS00010">
    <property type="entry name" value="ASX_HYDROXYL"/>
    <property type="match status" value="1"/>
</dbReference>
<evidence type="ECO:0000259" key="7">
    <source>
        <dbReference type="PROSITE" id="PS50026"/>
    </source>
</evidence>
<dbReference type="GO" id="GO:0007157">
    <property type="term" value="P:heterophilic cell-cell adhesion via plasma membrane cell adhesion molecules"/>
    <property type="evidence" value="ECO:0007669"/>
    <property type="project" value="TreeGrafter"/>
</dbReference>
<evidence type="ECO:0000256" key="1">
    <source>
        <dbReference type="ARBA" id="ARBA00022536"/>
    </source>
</evidence>
<dbReference type="InterPro" id="IPR051022">
    <property type="entry name" value="Notch_Cell-Fate_Det"/>
</dbReference>
<evidence type="ECO:0000256" key="6">
    <source>
        <dbReference type="PROSITE-ProRule" id="PRU00076"/>
    </source>
</evidence>
<dbReference type="SMART" id="SM00181">
    <property type="entry name" value="EGF"/>
    <property type="match status" value="2"/>
</dbReference>
<reference evidence="8" key="1">
    <citation type="submission" date="2014-12" db="EMBL/GenBank/DDBJ databases">
        <title>Insight into the proteome of Arion vulgaris.</title>
        <authorList>
            <person name="Aradska J."/>
            <person name="Bulat T."/>
            <person name="Smidak R."/>
            <person name="Sarate P."/>
            <person name="Gangsoo J."/>
            <person name="Sialana F."/>
            <person name="Bilban M."/>
            <person name="Lubec G."/>
        </authorList>
    </citation>
    <scope>NUCLEOTIDE SEQUENCE</scope>
    <source>
        <tissue evidence="8">Skin</tissue>
    </source>
</reference>
<protein>
    <recommendedName>
        <fullName evidence="7">EGF-like domain-containing protein</fullName>
    </recommendedName>
</protein>
<evidence type="ECO:0000256" key="4">
    <source>
        <dbReference type="ARBA" id="ARBA00023157"/>
    </source>
</evidence>
<feature type="domain" description="EGF-like" evidence="7">
    <location>
        <begin position="5"/>
        <end position="50"/>
    </location>
</feature>
<gene>
    <name evidence="8" type="primary">ORF40957</name>
</gene>
<dbReference type="SMART" id="SM00179">
    <property type="entry name" value="EGF_CA"/>
    <property type="match status" value="2"/>
</dbReference>
<dbReference type="GO" id="GO:0032991">
    <property type="term" value="C:protein-containing complex"/>
    <property type="evidence" value="ECO:0007669"/>
    <property type="project" value="TreeGrafter"/>
</dbReference>
<sequence length="94" mass="10181">RNCEDIDECKEYTDPPICQAQGMCQNSPPGGFTCYCKSVEGQLNTGILCEQARSYCDIRLPGQACLNGGTCVDFLASFQCNCVPGFTGTFCETN</sequence>
<keyword evidence="1 6" id="KW-0245">EGF-like domain</keyword>
<evidence type="ECO:0000256" key="2">
    <source>
        <dbReference type="ARBA" id="ARBA00022729"/>
    </source>
</evidence>
<organism evidence="8">
    <name type="scientific">Arion vulgaris</name>
    <dbReference type="NCBI Taxonomy" id="1028688"/>
    <lineage>
        <taxon>Eukaryota</taxon>
        <taxon>Metazoa</taxon>
        <taxon>Spiralia</taxon>
        <taxon>Lophotrochozoa</taxon>
        <taxon>Mollusca</taxon>
        <taxon>Gastropoda</taxon>
        <taxon>Heterobranchia</taxon>
        <taxon>Euthyneura</taxon>
        <taxon>Panpulmonata</taxon>
        <taxon>Eupulmonata</taxon>
        <taxon>Stylommatophora</taxon>
        <taxon>Helicina</taxon>
        <taxon>Arionoidea</taxon>
        <taxon>Arionidae</taxon>
        <taxon>Arion</taxon>
    </lineage>
</organism>
<dbReference type="PROSITE" id="PS01186">
    <property type="entry name" value="EGF_2"/>
    <property type="match status" value="1"/>
</dbReference>
<dbReference type="PROSITE" id="PS50026">
    <property type="entry name" value="EGF_3"/>
    <property type="match status" value="2"/>
</dbReference>
<dbReference type="InterPro" id="IPR000742">
    <property type="entry name" value="EGF"/>
</dbReference>
<dbReference type="AlphaFoldDB" id="A0A0B6YY13"/>
<dbReference type="InterPro" id="IPR000152">
    <property type="entry name" value="EGF-type_Asp/Asn_hydroxyl_site"/>
</dbReference>
<proteinExistence type="predicted"/>
<dbReference type="InterPro" id="IPR049883">
    <property type="entry name" value="NOTCH1_EGF-like"/>
</dbReference>
<evidence type="ECO:0000313" key="8">
    <source>
        <dbReference type="EMBL" id="CEK60987.1"/>
    </source>
</evidence>
<dbReference type="SUPFAM" id="SSF57196">
    <property type="entry name" value="EGF/Laminin"/>
    <property type="match status" value="1"/>
</dbReference>
<dbReference type="PROSITE" id="PS00022">
    <property type="entry name" value="EGF_1"/>
    <property type="match status" value="1"/>
</dbReference>
<dbReference type="PANTHER" id="PTHR24049">
    <property type="entry name" value="CRUMBS FAMILY MEMBER"/>
    <property type="match status" value="1"/>
</dbReference>
<keyword evidence="3" id="KW-0677">Repeat</keyword>
<accession>A0A0B6YY13</accession>
<comment type="caution">
    <text evidence="6">Lacks conserved residue(s) required for the propagation of feature annotation.</text>
</comment>
<dbReference type="Gene3D" id="2.10.25.10">
    <property type="entry name" value="Laminin"/>
    <property type="match status" value="2"/>
</dbReference>
<dbReference type="GO" id="GO:0045197">
    <property type="term" value="P:establishment or maintenance of epithelial cell apical/basal polarity"/>
    <property type="evidence" value="ECO:0007669"/>
    <property type="project" value="TreeGrafter"/>
</dbReference>
<feature type="domain" description="EGF-like" evidence="7">
    <location>
        <begin position="52"/>
        <end position="92"/>
    </location>
</feature>
<dbReference type="PANTHER" id="PTHR24049:SF22">
    <property type="entry name" value="DROSOPHILA CRUMBS HOMOLOG"/>
    <property type="match status" value="1"/>
</dbReference>